<evidence type="ECO:0008006" key="4">
    <source>
        <dbReference type="Google" id="ProtNLM"/>
    </source>
</evidence>
<evidence type="ECO:0000313" key="3">
    <source>
        <dbReference type="Proteomes" id="UP000642920"/>
    </source>
</evidence>
<dbReference type="Gene3D" id="2.40.160.50">
    <property type="entry name" value="membrane protein fhac: a member of the omp85/tpsb transporter family"/>
    <property type="match status" value="1"/>
</dbReference>
<keyword evidence="3" id="KW-1185">Reference proteome</keyword>
<evidence type="ECO:0000256" key="1">
    <source>
        <dbReference type="SAM" id="SignalP"/>
    </source>
</evidence>
<name>A0A937ABI0_9BACT</name>
<feature type="signal peptide" evidence="1">
    <location>
        <begin position="1"/>
        <end position="19"/>
    </location>
</feature>
<dbReference type="Proteomes" id="UP000642920">
    <property type="component" value="Unassembled WGS sequence"/>
</dbReference>
<protein>
    <recommendedName>
        <fullName evidence="4">POTRA domain-containing protein</fullName>
    </recommendedName>
</protein>
<reference evidence="2" key="1">
    <citation type="submission" date="2021-01" db="EMBL/GenBank/DDBJ databases">
        <title>Marivirga sp. nov., isolated from intertidal surface sediments.</title>
        <authorList>
            <person name="Zhang M."/>
        </authorList>
    </citation>
    <scope>NUCLEOTIDE SEQUENCE</scope>
    <source>
        <strain evidence="2">SM1354</strain>
    </source>
</reference>
<comment type="caution">
    <text evidence="2">The sequence shown here is derived from an EMBL/GenBank/DDBJ whole genome shotgun (WGS) entry which is preliminary data.</text>
</comment>
<dbReference type="RefSeq" id="WP_201921321.1">
    <property type="nucleotide sequence ID" value="NZ_JAERQG010000002.1"/>
</dbReference>
<proteinExistence type="predicted"/>
<evidence type="ECO:0000313" key="2">
    <source>
        <dbReference type="EMBL" id="MBL0765881.1"/>
    </source>
</evidence>
<feature type="chain" id="PRO_5037528263" description="POTRA domain-containing protein" evidence="1">
    <location>
        <begin position="20"/>
        <end position="416"/>
    </location>
</feature>
<dbReference type="EMBL" id="JAERQG010000002">
    <property type="protein sequence ID" value="MBL0765881.1"/>
    <property type="molecule type" value="Genomic_DNA"/>
</dbReference>
<dbReference type="AlphaFoldDB" id="A0A937ABI0"/>
<keyword evidence="1" id="KW-0732">Signal</keyword>
<dbReference type="Gene3D" id="3.10.20.310">
    <property type="entry name" value="membrane protein fhac"/>
    <property type="match status" value="1"/>
</dbReference>
<sequence length="416" mass="48081">MFRLVLLVGYLIVSFESLAQDKIIAIQFKGIDKTKEVYINKFIDTQIGDEPDTAKIHREINRLTNLEMFGDVSYQLDVTDEGLVLTYVFKELFTLLPIVNFGSLTNNFWFQLGTSDVNLLGMGHKFYAYYQYYDRSSVAVHLNLIRIKCTQWDVNFNYIKWSTLEPLFFDAGEVFYNYDNYTYGADLVHHFNFNNSLLFGGAFFTEEYTATSTLVEGAPSYAFEKKMLLKLIFKHQQIKQHYFQLWGYTNQLTLQHVRSFSDYPLFFIGYNDFKYYKKIREKGNLAVRLRLGLSSNNNSPFAPFVLDSYLNIRGVGNRVDRGTGTLVLNAEYRHSLLNKQKLALQLVAFMDTGTWRTPGGGFDDFMMYENQEYFGGLGIRFIHKKIHNAILRIDYGADFKGASGSNGIVIGLGQYF</sequence>
<gene>
    <name evidence="2" type="ORF">JKP34_11505</name>
</gene>
<accession>A0A937ABI0</accession>
<organism evidence="2 3">
    <name type="scientific">Marivirga atlantica</name>
    <dbReference type="NCBI Taxonomy" id="1548457"/>
    <lineage>
        <taxon>Bacteria</taxon>
        <taxon>Pseudomonadati</taxon>
        <taxon>Bacteroidota</taxon>
        <taxon>Cytophagia</taxon>
        <taxon>Cytophagales</taxon>
        <taxon>Marivirgaceae</taxon>
        <taxon>Marivirga</taxon>
    </lineage>
</organism>